<sequence>MIDQILSWVEQMMGSVWVYPALFGMSLLDALVPIFPSEAPLIMAGVYAGSDGTPNVVAVILSAGLGALIGDHLTFFIGRRLASRVDAVPPDSRRGRAIASAKTMLDKRGGMTLVIARFIPWGRIATTLVLGATGYPVRRFTAFDSLGVFLWAVHGCLMGYIGGAAFQHEPLKGLMLGIGMALVASALIEVGRALIARRRAARTNAPEPERAPADV</sequence>
<comment type="subcellular location">
    <subcellularLocation>
        <location evidence="1 7">Cell membrane</location>
        <topology evidence="1 7">Multi-pass membrane protein</topology>
    </subcellularLocation>
</comment>
<dbReference type="Proteomes" id="UP000066480">
    <property type="component" value="Chromosome"/>
</dbReference>
<keyword evidence="3 7" id="KW-1003">Cell membrane</keyword>
<feature type="transmembrane region" description="Helical" evidence="7">
    <location>
        <begin position="148"/>
        <end position="168"/>
    </location>
</feature>
<dbReference type="PANTHER" id="PTHR30353">
    <property type="entry name" value="INNER MEMBRANE PROTEIN DEDA-RELATED"/>
    <property type="match status" value="1"/>
</dbReference>
<keyword evidence="4 7" id="KW-0812">Transmembrane</keyword>
<evidence type="ECO:0000256" key="1">
    <source>
        <dbReference type="ARBA" id="ARBA00004651"/>
    </source>
</evidence>
<evidence type="ECO:0000313" key="10">
    <source>
        <dbReference type="Proteomes" id="UP000066480"/>
    </source>
</evidence>
<dbReference type="Pfam" id="PF09335">
    <property type="entry name" value="VTT_dom"/>
    <property type="match status" value="1"/>
</dbReference>
<dbReference type="KEGG" id="lmoi:VV02_18320"/>
<feature type="transmembrane region" description="Helical" evidence="7">
    <location>
        <begin position="174"/>
        <end position="195"/>
    </location>
</feature>
<evidence type="ECO:0000256" key="7">
    <source>
        <dbReference type="RuleBase" id="RU367016"/>
    </source>
</evidence>
<accession>A0A0K1JKU5</accession>
<keyword evidence="6 7" id="KW-0472">Membrane</keyword>
<evidence type="ECO:0000256" key="2">
    <source>
        <dbReference type="ARBA" id="ARBA00010792"/>
    </source>
</evidence>
<evidence type="ECO:0000313" key="9">
    <source>
        <dbReference type="EMBL" id="AKU17349.1"/>
    </source>
</evidence>
<comment type="similarity">
    <text evidence="2 7">Belongs to the DedA family.</text>
</comment>
<proteinExistence type="inferred from homology"/>
<organism evidence="9 10">
    <name type="scientific">Luteipulveratus mongoliensis</name>
    <dbReference type="NCBI Taxonomy" id="571913"/>
    <lineage>
        <taxon>Bacteria</taxon>
        <taxon>Bacillati</taxon>
        <taxon>Actinomycetota</taxon>
        <taxon>Actinomycetes</taxon>
        <taxon>Micrococcales</taxon>
        <taxon>Dermacoccaceae</taxon>
        <taxon>Luteipulveratus</taxon>
    </lineage>
</organism>
<dbReference type="InterPro" id="IPR032818">
    <property type="entry name" value="DedA-like"/>
</dbReference>
<dbReference type="RefSeq" id="WP_052593804.1">
    <property type="nucleotide sequence ID" value="NZ_CP011112.1"/>
</dbReference>
<evidence type="ECO:0000256" key="6">
    <source>
        <dbReference type="ARBA" id="ARBA00023136"/>
    </source>
</evidence>
<reference evidence="9 10" key="1">
    <citation type="submission" date="2015-03" db="EMBL/GenBank/DDBJ databases">
        <title>Luteipulveratus halotolerans sp. nov., a novel actinobacterium (Dermacoccaceae) from Sarawak, Malaysia.</title>
        <authorList>
            <person name="Juboi H."/>
            <person name="Basik A."/>
            <person name="Shamsul S.S."/>
            <person name="Arnold P."/>
            <person name="Schmitt E.K."/>
            <person name="Sanglier J.-J."/>
            <person name="Yeo T."/>
        </authorList>
    </citation>
    <scope>NUCLEOTIDE SEQUENCE [LARGE SCALE GENOMIC DNA]</scope>
    <source>
        <strain evidence="9 10">MN07-A0370</strain>
    </source>
</reference>
<evidence type="ECO:0000259" key="8">
    <source>
        <dbReference type="Pfam" id="PF09335"/>
    </source>
</evidence>
<dbReference type="STRING" id="571913.VV02_18320"/>
<protein>
    <recommendedName>
        <fullName evidence="8">VTT domain-containing protein</fullName>
    </recommendedName>
</protein>
<dbReference type="GO" id="GO:0005886">
    <property type="term" value="C:plasma membrane"/>
    <property type="evidence" value="ECO:0007669"/>
    <property type="project" value="UniProtKB-SubCell"/>
</dbReference>
<feature type="transmembrane region" description="Helical" evidence="7">
    <location>
        <begin position="56"/>
        <end position="77"/>
    </location>
</feature>
<evidence type="ECO:0000256" key="5">
    <source>
        <dbReference type="ARBA" id="ARBA00022989"/>
    </source>
</evidence>
<dbReference type="InterPro" id="IPR032816">
    <property type="entry name" value="VTT_dom"/>
</dbReference>
<dbReference type="OrthoDB" id="9813426at2"/>
<feature type="transmembrane region" description="Helical" evidence="7">
    <location>
        <begin position="16"/>
        <end position="36"/>
    </location>
</feature>
<gene>
    <name evidence="9" type="ORF">VV02_18320</name>
</gene>
<dbReference type="AlphaFoldDB" id="A0A0K1JKU5"/>
<evidence type="ECO:0000256" key="3">
    <source>
        <dbReference type="ARBA" id="ARBA00022475"/>
    </source>
</evidence>
<keyword evidence="5 7" id="KW-1133">Transmembrane helix</keyword>
<keyword evidence="10" id="KW-1185">Reference proteome</keyword>
<dbReference type="EMBL" id="CP011112">
    <property type="protein sequence ID" value="AKU17349.1"/>
    <property type="molecule type" value="Genomic_DNA"/>
</dbReference>
<name>A0A0K1JKU5_9MICO</name>
<dbReference type="PANTHER" id="PTHR30353:SF0">
    <property type="entry name" value="TRANSMEMBRANE PROTEIN"/>
    <property type="match status" value="1"/>
</dbReference>
<feature type="domain" description="VTT" evidence="8">
    <location>
        <begin position="35"/>
        <end position="160"/>
    </location>
</feature>
<evidence type="ECO:0000256" key="4">
    <source>
        <dbReference type="ARBA" id="ARBA00022692"/>
    </source>
</evidence>